<sequence length="198" mass="20834">MNPIAPKSRADRRAFVAKLLSTVPDALVVTGLGSAAYDVFAAGDRDLNYYLWGAMGGAAALGLGLALAQPTRSVVVITGDGEQLMGIGSLATIAAKQPRNLSIVVLDNGHFGETGMQRSHSSLGTDLVAVAKGFGIADAFAVDSMEGCEEVSRRVLSRDCVSFAQVFIEANEPPRALPPRDGPFIKNRFRSALGLKPF</sequence>
<evidence type="ECO:0000259" key="4">
    <source>
        <dbReference type="Pfam" id="PF02775"/>
    </source>
</evidence>
<organism evidence="5 6">
    <name type="scientific">Variovorax boronicumulans</name>
    <dbReference type="NCBI Taxonomy" id="436515"/>
    <lineage>
        <taxon>Bacteria</taxon>
        <taxon>Pseudomonadati</taxon>
        <taxon>Pseudomonadota</taxon>
        <taxon>Betaproteobacteria</taxon>
        <taxon>Burkholderiales</taxon>
        <taxon>Comamonadaceae</taxon>
        <taxon>Variovorax</taxon>
    </lineage>
</organism>
<keyword evidence="3" id="KW-1133">Transmembrane helix</keyword>
<dbReference type="Gene3D" id="3.40.50.970">
    <property type="match status" value="1"/>
</dbReference>
<feature type="domain" description="Thiamine pyrophosphate enzyme TPP-binding" evidence="4">
    <location>
        <begin position="44"/>
        <end position="163"/>
    </location>
</feature>
<dbReference type="SUPFAM" id="SSF52518">
    <property type="entry name" value="Thiamin diphosphate-binding fold (THDP-binding)"/>
    <property type="match status" value="1"/>
</dbReference>
<keyword evidence="2" id="KW-0456">Lyase</keyword>
<dbReference type="InterPro" id="IPR051818">
    <property type="entry name" value="TPP_dependent_decarboxylase"/>
</dbReference>
<feature type="transmembrane region" description="Helical" evidence="3">
    <location>
        <begin position="15"/>
        <end position="37"/>
    </location>
</feature>
<evidence type="ECO:0000313" key="6">
    <source>
        <dbReference type="Proteomes" id="UP000217154"/>
    </source>
</evidence>
<dbReference type="InterPro" id="IPR011766">
    <property type="entry name" value="TPP_enzyme_TPP-bd"/>
</dbReference>
<evidence type="ECO:0000256" key="2">
    <source>
        <dbReference type="ARBA" id="ARBA00023239"/>
    </source>
</evidence>
<dbReference type="EMBL" id="CP023284">
    <property type="protein sequence ID" value="ATA53577.1"/>
    <property type="molecule type" value="Genomic_DNA"/>
</dbReference>
<feature type="transmembrane region" description="Helical" evidence="3">
    <location>
        <begin position="49"/>
        <end position="68"/>
    </location>
</feature>
<dbReference type="InterPro" id="IPR029061">
    <property type="entry name" value="THDP-binding"/>
</dbReference>
<dbReference type="KEGG" id="vbo:CKY39_10375"/>
<dbReference type="RefSeq" id="WP_095744378.1">
    <property type="nucleotide sequence ID" value="NZ_CP023284.1"/>
</dbReference>
<dbReference type="GO" id="GO:0030976">
    <property type="term" value="F:thiamine pyrophosphate binding"/>
    <property type="evidence" value="ECO:0007669"/>
    <property type="project" value="InterPro"/>
</dbReference>
<reference evidence="5 6" key="1">
    <citation type="submission" date="2017-09" db="EMBL/GenBank/DDBJ databases">
        <title>The diverse metabolic capabilities of V. boronicumulans make it an excellent choice for continued studies on novel biodegradation.</title>
        <authorList>
            <person name="Sun S."/>
        </authorList>
    </citation>
    <scope>NUCLEOTIDE SEQUENCE [LARGE SCALE GENOMIC DNA]</scope>
    <source>
        <strain evidence="5 6">J1</strain>
    </source>
</reference>
<keyword evidence="3" id="KW-0472">Membrane</keyword>
<dbReference type="AlphaFoldDB" id="A0A250DGR2"/>
<keyword evidence="1" id="KW-0210">Decarboxylase</keyword>
<dbReference type="PANTHER" id="PTHR42818">
    <property type="entry name" value="SULFOPYRUVATE DECARBOXYLASE SUBUNIT ALPHA"/>
    <property type="match status" value="1"/>
</dbReference>
<evidence type="ECO:0000256" key="3">
    <source>
        <dbReference type="SAM" id="Phobius"/>
    </source>
</evidence>
<dbReference type="PANTHER" id="PTHR42818:SF1">
    <property type="entry name" value="SULFOPYRUVATE DECARBOXYLASE"/>
    <property type="match status" value="1"/>
</dbReference>
<dbReference type="GO" id="GO:0016831">
    <property type="term" value="F:carboxy-lyase activity"/>
    <property type="evidence" value="ECO:0007669"/>
    <property type="project" value="UniProtKB-KW"/>
</dbReference>
<dbReference type="GO" id="GO:0044281">
    <property type="term" value="P:small molecule metabolic process"/>
    <property type="evidence" value="ECO:0007669"/>
    <property type="project" value="UniProtKB-ARBA"/>
</dbReference>
<accession>A0A250DGR2</accession>
<evidence type="ECO:0000313" key="5">
    <source>
        <dbReference type="EMBL" id="ATA53577.1"/>
    </source>
</evidence>
<dbReference type="Proteomes" id="UP000217154">
    <property type="component" value="Chromosome"/>
</dbReference>
<dbReference type="Pfam" id="PF02775">
    <property type="entry name" value="TPP_enzyme_C"/>
    <property type="match status" value="1"/>
</dbReference>
<proteinExistence type="predicted"/>
<name>A0A250DGR2_9BURK</name>
<evidence type="ECO:0000256" key="1">
    <source>
        <dbReference type="ARBA" id="ARBA00022793"/>
    </source>
</evidence>
<protein>
    <submittedName>
        <fullName evidence="5">Aldehyde dehydrogenase</fullName>
    </submittedName>
</protein>
<gene>
    <name evidence="5" type="ORF">CKY39_10375</name>
</gene>
<keyword evidence="3" id="KW-0812">Transmembrane</keyword>